<proteinExistence type="predicted"/>
<evidence type="ECO:0000313" key="1">
    <source>
        <dbReference type="EMBL" id="TSE04150.1"/>
    </source>
</evidence>
<comment type="caution">
    <text evidence="1">The sequence shown here is derived from an EMBL/GenBank/DDBJ whole genome shotgun (WGS) entry which is preliminary data.</text>
</comment>
<organism evidence="1 2">
    <name type="scientific">Aquimarina algiphila</name>
    <dbReference type="NCBI Taxonomy" id="2047982"/>
    <lineage>
        <taxon>Bacteria</taxon>
        <taxon>Pseudomonadati</taxon>
        <taxon>Bacteroidota</taxon>
        <taxon>Flavobacteriia</taxon>
        <taxon>Flavobacteriales</taxon>
        <taxon>Flavobacteriaceae</taxon>
        <taxon>Aquimarina</taxon>
    </lineage>
</organism>
<keyword evidence="2" id="KW-1185">Reference proteome</keyword>
<gene>
    <name evidence="1" type="ORF">FOF46_27310</name>
</gene>
<dbReference type="AlphaFoldDB" id="A0A554VC04"/>
<dbReference type="Proteomes" id="UP000318833">
    <property type="component" value="Unassembled WGS sequence"/>
</dbReference>
<reference evidence="1 2" key="1">
    <citation type="submission" date="2019-07" db="EMBL/GenBank/DDBJ databases">
        <title>The draft genome sequence of Aquimarina algiphila M91.</title>
        <authorList>
            <person name="Meng X."/>
        </authorList>
    </citation>
    <scope>NUCLEOTIDE SEQUENCE [LARGE SCALE GENOMIC DNA]</scope>
    <source>
        <strain evidence="1 2">M91</strain>
    </source>
</reference>
<dbReference type="EMBL" id="VLNR01000087">
    <property type="protein sequence ID" value="TSE04150.1"/>
    <property type="molecule type" value="Genomic_DNA"/>
</dbReference>
<dbReference type="RefSeq" id="WP_109437629.1">
    <property type="nucleotide sequence ID" value="NZ_CANMIK010000037.1"/>
</dbReference>
<evidence type="ECO:0008006" key="3">
    <source>
        <dbReference type="Google" id="ProtNLM"/>
    </source>
</evidence>
<name>A0A554VC04_9FLAO</name>
<evidence type="ECO:0000313" key="2">
    <source>
        <dbReference type="Proteomes" id="UP000318833"/>
    </source>
</evidence>
<protein>
    <recommendedName>
        <fullName evidence="3">MmcQ/YjbR family DNA-binding protein</fullName>
    </recommendedName>
</protein>
<accession>A0A554VC04</accession>
<dbReference type="OrthoDB" id="1164756at2"/>
<sequence length="116" mass="13615">MIPYDFILEALYPLQLKHHKMFGVDAFYYGEKIVFALCEKEENRHDNGVWIATKMKYHEELRKHIKDVRIIKNFGPKTWMLLPADSDYFEEGCNLIAELIKSNSSLIGNVPKPKNK</sequence>